<dbReference type="EMBL" id="PZQS01000010">
    <property type="protein sequence ID" value="PVD22684.1"/>
    <property type="molecule type" value="Genomic_DNA"/>
</dbReference>
<dbReference type="GO" id="GO:0008270">
    <property type="term" value="F:zinc ion binding"/>
    <property type="evidence" value="ECO:0007669"/>
    <property type="project" value="UniProtKB-KW"/>
</dbReference>
<proteinExistence type="inferred from homology"/>
<gene>
    <name evidence="13" type="ORF">C0Q70_15939</name>
</gene>
<keyword evidence="3" id="KW-0808">Transferase</keyword>
<dbReference type="Pfam" id="PF13880">
    <property type="entry name" value="Acetyltransf_13"/>
    <property type="match status" value="1"/>
</dbReference>
<keyword evidence="8" id="KW-0131">Cell cycle</keyword>
<dbReference type="CDD" id="cd04301">
    <property type="entry name" value="NAT_SF"/>
    <property type="match status" value="1"/>
</dbReference>
<name>A0A2T7NNE6_POMCA</name>
<feature type="region of interest" description="Disordered" evidence="10">
    <location>
        <begin position="309"/>
        <end position="331"/>
    </location>
</feature>
<evidence type="ECO:0000256" key="10">
    <source>
        <dbReference type="SAM" id="MobiDB-lite"/>
    </source>
</evidence>
<feature type="region of interest" description="Disordered" evidence="10">
    <location>
        <begin position="1"/>
        <end position="50"/>
    </location>
</feature>
<evidence type="ECO:0000259" key="12">
    <source>
        <dbReference type="Pfam" id="PF13880"/>
    </source>
</evidence>
<feature type="domain" description="N-acetyltransferase ESCO zinc-finger" evidence="11">
    <location>
        <begin position="412"/>
        <end position="450"/>
    </location>
</feature>
<feature type="compositionally biased region" description="Polar residues" evidence="10">
    <location>
        <begin position="309"/>
        <end position="318"/>
    </location>
</feature>
<dbReference type="SUPFAM" id="SSF55729">
    <property type="entry name" value="Acyl-CoA N-acyltransferases (Nat)"/>
    <property type="match status" value="1"/>
</dbReference>
<evidence type="ECO:0000256" key="7">
    <source>
        <dbReference type="ARBA" id="ARBA00023242"/>
    </source>
</evidence>
<dbReference type="STRING" id="400727.A0A2T7NNE6"/>
<dbReference type="GO" id="GO:0007064">
    <property type="term" value="P:mitotic sister chromatid cohesion"/>
    <property type="evidence" value="ECO:0007669"/>
    <property type="project" value="TreeGrafter"/>
</dbReference>
<keyword evidence="6" id="KW-0862">Zinc</keyword>
<evidence type="ECO:0000256" key="4">
    <source>
        <dbReference type="ARBA" id="ARBA00022723"/>
    </source>
</evidence>
<evidence type="ECO:0008006" key="15">
    <source>
        <dbReference type="Google" id="ProtNLM"/>
    </source>
</evidence>
<dbReference type="InterPro" id="IPR028005">
    <property type="entry name" value="AcTrfase_ESCO_Znf_dom"/>
</dbReference>
<dbReference type="GO" id="GO:0005634">
    <property type="term" value="C:nucleus"/>
    <property type="evidence" value="ECO:0007669"/>
    <property type="project" value="UniProtKB-SubCell"/>
</dbReference>
<feature type="region of interest" description="Disordered" evidence="10">
    <location>
        <begin position="369"/>
        <end position="412"/>
    </location>
</feature>
<evidence type="ECO:0000313" key="14">
    <source>
        <dbReference type="Proteomes" id="UP000245119"/>
    </source>
</evidence>
<reference evidence="13 14" key="1">
    <citation type="submission" date="2018-04" db="EMBL/GenBank/DDBJ databases">
        <title>The genome of golden apple snail Pomacea canaliculata provides insight into stress tolerance and invasive adaptation.</title>
        <authorList>
            <person name="Liu C."/>
            <person name="Liu B."/>
            <person name="Ren Y."/>
            <person name="Zhang Y."/>
            <person name="Wang H."/>
            <person name="Li S."/>
            <person name="Jiang F."/>
            <person name="Yin L."/>
            <person name="Zhang G."/>
            <person name="Qian W."/>
            <person name="Fan W."/>
        </authorList>
    </citation>
    <scope>NUCLEOTIDE SEQUENCE [LARGE SCALE GENOMIC DNA]</scope>
    <source>
        <strain evidence="13">SZHN2017</strain>
        <tissue evidence="13">Muscle</tissue>
    </source>
</reference>
<dbReference type="GO" id="GO:0061733">
    <property type="term" value="F:protein-lysine-acetyltransferase activity"/>
    <property type="evidence" value="ECO:0007669"/>
    <property type="project" value="TreeGrafter"/>
</dbReference>
<keyword evidence="5" id="KW-0863">Zinc-finger</keyword>
<comment type="subcellular location">
    <subcellularLocation>
        <location evidence="1">Nucleus</location>
    </subcellularLocation>
</comment>
<dbReference type="Pfam" id="PF13878">
    <property type="entry name" value="zf-C2H2_3"/>
    <property type="match status" value="1"/>
</dbReference>
<evidence type="ECO:0000256" key="9">
    <source>
        <dbReference type="ARBA" id="ARBA00023315"/>
    </source>
</evidence>
<keyword evidence="7" id="KW-0539">Nucleus</keyword>
<evidence type="ECO:0000259" key="11">
    <source>
        <dbReference type="Pfam" id="PF13878"/>
    </source>
</evidence>
<dbReference type="PANTHER" id="PTHR45884:SF2">
    <property type="entry name" value="N-ACETYLTRANSFERASE ECO"/>
    <property type="match status" value="1"/>
</dbReference>
<dbReference type="InterPro" id="IPR028009">
    <property type="entry name" value="ESCO_Acetyltransf_dom"/>
</dbReference>
<dbReference type="PANTHER" id="PTHR45884">
    <property type="entry name" value="N-ACETYLTRANSFERASE ECO"/>
    <property type="match status" value="1"/>
</dbReference>
<evidence type="ECO:0000256" key="1">
    <source>
        <dbReference type="ARBA" id="ARBA00004123"/>
    </source>
</evidence>
<keyword evidence="9" id="KW-0012">Acyltransferase</keyword>
<evidence type="ECO:0000256" key="5">
    <source>
        <dbReference type="ARBA" id="ARBA00022771"/>
    </source>
</evidence>
<comment type="similarity">
    <text evidence="2">Belongs to the acetyltransferase family. ECO subfamily.</text>
</comment>
<feature type="compositionally biased region" description="Polar residues" evidence="10">
    <location>
        <begin position="379"/>
        <end position="394"/>
    </location>
</feature>
<dbReference type="OrthoDB" id="428854at2759"/>
<feature type="domain" description="N-acetyltransferase ESCO acetyl-transferase" evidence="12">
    <location>
        <begin position="570"/>
        <end position="637"/>
    </location>
</feature>
<dbReference type="GO" id="GO:0000785">
    <property type="term" value="C:chromatin"/>
    <property type="evidence" value="ECO:0007669"/>
    <property type="project" value="TreeGrafter"/>
</dbReference>
<dbReference type="InterPro" id="IPR016181">
    <property type="entry name" value="Acyl_CoA_acyltransferase"/>
</dbReference>
<accession>A0A2T7NNE6</accession>
<dbReference type="Proteomes" id="UP000245119">
    <property type="component" value="Linkage Group LG10"/>
</dbReference>
<evidence type="ECO:0000256" key="3">
    <source>
        <dbReference type="ARBA" id="ARBA00022679"/>
    </source>
</evidence>
<evidence type="ECO:0000256" key="2">
    <source>
        <dbReference type="ARBA" id="ARBA00005816"/>
    </source>
</evidence>
<comment type="caution">
    <text evidence="13">The sequence shown here is derived from an EMBL/GenBank/DDBJ whole genome shotgun (WGS) entry which is preliminary data.</text>
</comment>
<evidence type="ECO:0000256" key="6">
    <source>
        <dbReference type="ARBA" id="ARBA00022833"/>
    </source>
</evidence>
<organism evidence="13 14">
    <name type="scientific">Pomacea canaliculata</name>
    <name type="common">Golden apple snail</name>
    <dbReference type="NCBI Taxonomy" id="400727"/>
    <lineage>
        <taxon>Eukaryota</taxon>
        <taxon>Metazoa</taxon>
        <taxon>Spiralia</taxon>
        <taxon>Lophotrochozoa</taxon>
        <taxon>Mollusca</taxon>
        <taxon>Gastropoda</taxon>
        <taxon>Caenogastropoda</taxon>
        <taxon>Architaenioglossa</taxon>
        <taxon>Ampullarioidea</taxon>
        <taxon>Ampullariidae</taxon>
        <taxon>Pomacea</taxon>
    </lineage>
</organism>
<keyword evidence="14" id="KW-1185">Reference proteome</keyword>
<evidence type="ECO:0000313" key="13">
    <source>
        <dbReference type="EMBL" id="PVD22684.1"/>
    </source>
</evidence>
<evidence type="ECO:0000256" key="8">
    <source>
        <dbReference type="ARBA" id="ARBA00023306"/>
    </source>
</evidence>
<protein>
    <recommendedName>
        <fullName evidence="15">N-acetyltransferase ESCO2</fullName>
    </recommendedName>
</protein>
<sequence>MTMDMIQEQLHERRPQRALRRRQQNEQMPSPKRLRCSVKTPSPHVTPSKRKGVFVDSDVESPVFVARSFYGQSKKSAADSADLLGTPPHLVDSPKHISSSPQALALDNLFKKKMQLATRQGKKSPRIVLTPLRSSTNIGSVISDKTQSPISRRLNSLPEKTLILRPEFPAMVPSKKTQETGQKSDASLTSSRKFFKHKSPQSASKLLGNVVIGRGFKLRFVHRSLSKDYPQQYLYKKKSSRNTLLGNKSGTAITTTQKAGRKSASVSKLNSVMEEATSSLITSKHDDCFLNCESSVLPCSLPADAVRTSDQNSTTSADENVCSLDDSSETPGMTWAVSAGAPHEVQESSKMPDEGHPDQFYPIFTSHRRSQRIAAAKPSQRSDPNSPVQKNGGKQITPARKRLVGRKGDTSQGVLDAGQKQFGAIQCKDCCMVYSAGDPTDETMHARFHESTLHALKFPRWKKERNVQEFLDDGSRVIMVLPEDPRNIVKKVEEVNNVMAQELGFSDKTPALRAHHKVWFLGLCISMFRCEIQCPLLWHLLQGYRIKPPASFCRTPENQRPCFCSTDPEAAVVGIGRLWVYQPYRKQGIASRLIDCVRQWFEYGIVINKSEVAFSDPTSDGQHFAEKYTGTADFLVYKYAV</sequence>
<dbReference type="AlphaFoldDB" id="A0A2T7NNE6"/>
<keyword evidence="4" id="KW-0479">Metal-binding</keyword>